<feature type="active site" evidence="5">
    <location>
        <position position="208"/>
    </location>
</feature>
<dbReference type="InterPro" id="IPR004410">
    <property type="entry name" value="Malonyl_CoA-ACP_transAc_FabD"/>
</dbReference>
<dbReference type="InterPro" id="IPR001227">
    <property type="entry name" value="Ac_transferase_dom_sf"/>
</dbReference>
<dbReference type="GO" id="GO:0005829">
    <property type="term" value="C:cytosol"/>
    <property type="evidence" value="ECO:0007669"/>
    <property type="project" value="TreeGrafter"/>
</dbReference>
<reference evidence="7 8" key="1">
    <citation type="submission" date="2020-02" db="EMBL/GenBank/DDBJ databases">
        <authorList>
            <person name="Zheng R.K."/>
            <person name="Sun C.M."/>
        </authorList>
    </citation>
    <scope>NUCLEOTIDE SEQUENCE [LARGE SCALE GENOMIC DNA]</scope>
    <source>
        <strain evidence="8">rifampicinis</strain>
    </source>
</reference>
<dbReference type="Gene3D" id="3.30.70.250">
    <property type="entry name" value="Malonyl-CoA ACP transacylase, ACP-binding"/>
    <property type="match status" value="1"/>
</dbReference>
<dbReference type="InterPro" id="IPR016036">
    <property type="entry name" value="Malonyl_transacylase_ACP-bd"/>
</dbReference>
<comment type="similarity">
    <text evidence="4">Belongs to the fabD family.</text>
</comment>
<dbReference type="GO" id="GO:0006633">
    <property type="term" value="P:fatty acid biosynthetic process"/>
    <property type="evidence" value="ECO:0007669"/>
    <property type="project" value="TreeGrafter"/>
</dbReference>
<dbReference type="PANTHER" id="PTHR42681">
    <property type="entry name" value="MALONYL-COA-ACYL CARRIER PROTEIN TRANSACYLASE, MITOCHONDRIAL"/>
    <property type="match status" value="1"/>
</dbReference>
<dbReference type="AlphaFoldDB" id="A0A7S8ICN6"/>
<dbReference type="InterPro" id="IPR024925">
    <property type="entry name" value="Malonyl_CoA-ACP_transAc"/>
</dbReference>
<comment type="catalytic activity">
    <reaction evidence="3 4">
        <text>holo-[ACP] + malonyl-CoA = malonyl-[ACP] + CoA</text>
        <dbReference type="Rhea" id="RHEA:41792"/>
        <dbReference type="Rhea" id="RHEA-COMP:9623"/>
        <dbReference type="Rhea" id="RHEA-COMP:9685"/>
        <dbReference type="ChEBI" id="CHEBI:57287"/>
        <dbReference type="ChEBI" id="CHEBI:57384"/>
        <dbReference type="ChEBI" id="CHEBI:64479"/>
        <dbReference type="ChEBI" id="CHEBI:78449"/>
        <dbReference type="EC" id="2.3.1.39"/>
    </reaction>
</comment>
<keyword evidence="1 4" id="KW-0808">Transferase</keyword>
<dbReference type="Gene3D" id="3.40.366.10">
    <property type="entry name" value="Malonyl-Coenzyme A Acyl Carrier Protein, domain 2"/>
    <property type="match status" value="1"/>
</dbReference>
<dbReference type="EMBL" id="CP062983">
    <property type="protein sequence ID" value="QPC80671.1"/>
    <property type="molecule type" value="Genomic_DNA"/>
</dbReference>
<evidence type="ECO:0000256" key="3">
    <source>
        <dbReference type="ARBA" id="ARBA00048462"/>
    </source>
</evidence>
<evidence type="ECO:0000313" key="7">
    <source>
        <dbReference type="EMBL" id="QPC80671.1"/>
    </source>
</evidence>
<evidence type="ECO:0000256" key="2">
    <source>
        <dbReference type="ARBA" id="ARBA00023315"/>
    </source>
</evidence>
<dbReference type="KEGG" id="pmet:G4Y79_13210"/>
<dbReference type="Pfam" id="PF00698">
    <property type="entry name" value="Acyl_transf_1"/>
    <property type="match status" value="1"/>
</dbReference>
<evidence type="ECO:0000256" key="4">
    <source>
        <dbReference type="PIRNR" id="PIRNR000446"/>
    </source>
</evidence>
<dbReference type="FunFam" id="3.30.70.250:FF:000001">
    <property type="entry name" value="Malonyl CoA-acyl carrier protein transacylase"/>
    <property type="match status" value="1"/>
</dbReference>
<name>A0A7S8ICN6_9CHLR</name>
<keyword evidence="2 4" id="KW-0012">Acyltransferase</keyword>
<keyword evidence="8" id="KW-1185">Reference proteome</keyword>
<dbReference type="PIRSF" id="PIRSF000446">
    <property type="entry name" value="Mct"/>
    <property type="match status" value="1"/>
</dbReference>
<dbReference type="GO" id="GO:0004314">
    <property type="term" value="F:[acyl-carrier-protein] S-malonyltransferase activity"/>
    <property type="evidence" value="ECO:0007669"/>
    <property type="project" value="UniProtKB-EC"/>
</dbReference>
<evidence type="ECO:0000259" key="6">
    <source>
        <dbReference type="SMART" id="SM00827"/>
    </source>
</evidence>
<organism evidence="7 8">
    <name type="scientific">Phototrophicus methaneseepsis</name>
    <dbReference type="NCBI Taxonomy" id="2710758"/>
    <lineage>
        <taxon>Bacteria</taxon>
        <taxon>Bacillati</taxon>
        <taxon>Chloroflexota</taxon>
        <taxon>Candidatus Thermofontia</taxon>
        <taxon>Phototrophicales</taxon>
        <taxon>Phototrophicaceae</taxon>
        <taxon>Phototrophicus</taxon>
    </lineage>
</organism>
<dbReference type="Proteomes" id="UP000594468">
    <property type="component" value="Chromosome"/>
</dbReference>
<dbReference type="NCBIfam" id="TIGR00128">
    <property type="entry name" value="fabD"/>
    <property type="match status" value="1"/>
</dbReference>
<dbReference type="InterPro" id="IPR050858">
    <property type="entry name" value="Mal-CoA-ACP_Trans/PKS_FabD"/>
</dbReference>
<evidence type="ECO:0000313" key="8">
    <source>
        <dbReference type="Proteomes" id="UP000594468"/>
    </source>
</evidence>
<dbReference type="EC" id="2.3.1.39" evidence="4"/>
<dbReference type="SUPFAM" id="SSF55048">
    <property type="entry name" value="Probable ACP-binding domain of malonyl-CoA ACP transacylase"/>
    <property type="match status" value="1"/>
</dbReference>
<dbReference type="PANTHER" id="PTHR42681:SF1">
    <property type="entry name" value="MALONYL-COA-ACYL CARRIER PROTEIN TRANSACYLASE, MITOCHONDRIAL"/>
    <property type="match status" value="1"/>
</dbReference>
<evidence type="ECO:0000256" key="5">
    <source>
        <dbReference type="PIRSR" id="PIRSR000446-1"/>
    </source>
</evidence>
<sequence length="326" mass="35089">MSIDWSATAFVFPGQGSQEVGMGSELIAHYPQAKQCFSTADKAIDFNLSDIMLNGPEETLNDTATTQPAIFTYSIALLTVLRDLLPEAKPVAYAGHSLGELTALCAADALSFEDGIQLVRRRGELMHMAGEKNPGAMAAIIGMDADTVKQICQQVTEELGHPVVLANDNCPGQAVISGDPDALKEASQRVEQAGAKRVITLAVSVATHSPLMHPAEAEFKRHVEKTAFNMPSVPIYANLSAQPLRSVEDIYKELEGQLTGAVQWTNSIQNMIANGITTFVEIGPKDVLTGLIRRIDRSATRINIQDKATLEAFVEAEKANIASNND</sequence>
<dbReference type="InterPro" id="IPR014043">
    <property type="entry name" value="Acyl_transferase_dom"/>
</dbReference>
<evidence type="ECO:0000256" key="1">
    <source>
        <dbReference type="ARBA" id="ARBA00022679"/>
    </source>
</evidence>
<accession>A0A7S8ICN6</accession>
<dbReference type="InterPro" id="IPR016035">
    <property type="entry name" value="Acyl_Trfase/lysoPLipase"/>
</dbReference>
<feature type="domain" description="Malonyl-CoA:ACP transacylase (MAT)" evidence="6">
    <location>
        <begin position="11"/>
        <end position="321"/>
    </location>
</feature>
<proteinExistence type="inferred from homology"/>
<feature type="active site" evidence="5">
    <location>
        <position position="97"/>
    </location>
</feature>
<gene>
    <name evidence="7" type="primary">fabD</name>
    <name evidence="7" type="ORF">G4Y79_13210</name>
</gene>
<dbReference type="SUPFAM" id="SSF52151">
    <property type="entry name" value="FabD/lysophospholipase-like"/>
    <property type="match status" value="1"/>
</dbReference>
<dbReference type="SMART" id="SM00827">
    <property type="entry name" value="PKS_AT"/>
    <property type="match status" value="1"/>
</dbReference>
<dbReference type="RefSeq" id="WP_195168746.1">
    <property type="nucleotide sequence ID" value="NZ_CP062983.1"/>
</dbReference>
<protein>
    <recommendedName>
        <fullName evidence="4">Malonyl CoA-acyl carrier protein transacylase</fullName>
        <ecNumber evidence="4">2.3.1.39</ecNumber>
    </recommendedName>
</protein>